<name>A0A1H8ATT7_9BACL</name>
<dbReference type="OrthoDB" id="1798711at2"/>
<organism evidence="1 2">
    <name type="scientific">Lihuaxuella thermophila</name>
    <dbReference type="NCBI Taxonomy" id="1173111"/>
    <lineage>
        <taxon>Bacteria</taxon>
        <taxon>Bacillati</taxon>
        <taxon>Bacillota</taxon>
        <taxon>Bacilli</taxon>
        <taxon>Bacillales</taxon>
        <taxon>Thermoactinomycetaceae</taxon>
        <taxon>Lihuaxuella</taxon>
    </lineage>
</organism>
<protein>
    <submittedName>
        <fullName evidence="1">Uncharacterized protein</fullName>
    </submittedName>
</protein>
<proteinExistence type="predicted"/>
<reference evidence="1 2" key="1">
    <citation type="submission" date="2016-10" db="EMBL/GenBank/DDBJ databases">
        <authorList>
            <person name="de Groot N.N."/>
        </authorList>
    </citation>
    <scope>NUCLEOTIDE SEQUENCE [LARGE SCALE GENOMIC DNA]</scope>
    <source>
        <strain evidence="1 2">DSM 46701</strain>
    </source>
</reference>
<gene>
    <name evidence="1" type="ORF">SAMN05444955_101308</name>
</gene>
<dbReference type="AlphaFoldDB" id="A0A1H8ATT7"/>
<evidence type="ECO:0000313" key="2">
    <source>
        <dbReference type="Proteomes" id="UP000199695"/>
    </source>
</evidence>
<dbReference type="RefSeq" id="WP_089964591.1">
    <property type="nucleotide sequence ID" value="NZ_FOCQ01000001.1"/>
</dbReference>
<dbReference type="Proteomes" id="UP000199695">
    <property type="component" value="Unassembled WGS sequence"/>
</dbReference>
<keyword evidence="2" id="KW-1185">Reference proteome</keyword>
<dbReference type="EMBL" id="FOCQ01000001">
    <property type="protein sequence ID" value="SEM73199.1"/>
    <property type="molecule type" value="Genomic_DNA"/>
</dbReference>
<evidence type="ECO:0000313" key="1">
    <source>
        <dbReference type="EMBL" id="SEM73199.1"/>
    </source>
</evidence>
<dbReference type="STRING" id="1173111.SAMN05444955_101308"/>
<sequence>MIFRCPNCNSHDLGKVGTNQLYCWNCFIEMTMENGRISSVYQVEEDGSLSSLNDLFLEGPDPSCTV</sequence>
<accession>A0A1H8ATT7</accession>